<keyword evidence="2" id="KW-1185">Reference proteome</keyword>
<dbReference type="Proteomes" id="UP000631114">
    <property type="component" value="Unassembled WGS sequence"/>
</dbReference>
<organism evidence="1 2">
    <name type="scientific">Coptis chinensis</name>
    <dbReference type="NCBI Taxonomy" id="261450"/>
    <lineage>
        <taxon>Eukaryota</taxon>
        <taxon>Viridiplantae</taxon>
        <taxon>Streptophyta</taxon>
        <taxon>Embryophyta</taxon>
        <taxon>Tracheophyta</taxon>
        <taxon>Spermatophyta</taxon>
        <taxon>Magnoliopsida</taxon>
        <taxon>Ranunculales</taxon>
        <taxon>Ranunculaceae</taxon>
        <taxon>Coptidoideae</taxon>
        <taxon>Coptis</taxon>
    </lineage>
</organism>
<proteinExistence type="predicted"/>
<gene>
    <name evidence="1" type="ORF">IFM89_008459</name>
</gene>
<accession>A0A835IBY6</accession>
<evidence type="ECO:0000313" key="2">
    <source>
        <dbReference type="Proteomes" id="UP000631114"/>
    </source>
</evidence>
<evidence type="ECO:0000313" key="1">
    <source>
        <dbReference type="EMBL" id="KAF9613542.1"/>
    </source>
</evidence>
<protein>
    <submittedName>
        <fullName evidence="1">Uncharacterized protein</fullName>
    </submittedName>
</protein>
<dbReference type="AlphaFoldDB" id="A0A835IBY6"/>
<sequence>MMTGTAVIFSQAIGICSIDIEKLSSRRTKFAFQPLNASPIEILEIYRGLSHHLLSEVNRSLCLTLISHHQLQMFVLEDITKCAWTKSNTISLQSLQNLPPFGSFVKEDACLVSMTGVDSSNLLDPIKVIGPLRKEQKLRKIYFFHWNNLISWS</sequence>
<comment type="caution">
    <text evidence="1">The sequence shown here is derived from an EMBL/GenBank/DDBJ whole genome shotgun (WGS) entry which is preliminary data.</text>
</comment>
<name>A0A835IBY6_9MAGN</name>
<dbReference type="EMBL" id="JADFTS010000003">
    <property type="protein sequence ID" value="KAF9613542.1"/>
    <property type="molecule type" value="Genomic_DNA"/>
</dbReference>
<reference evidence="1 2" key="1">
    <citation type="submission" date="2020-10" db="EMBL/GenBank/DDBJ databases">
        <title>The Coptis chinensis genome and diversification of protoberbering-type alkaloids.</title>
        <authorList>
            <person name="Wang B."/>
            <person name="Shu S."/>
            <person name="Song C."/>
            <person name="Liu Y."/>
        </authorList>
    </citation>
    <scope>NUCLEOTIDE SEQUENCE [LARGE SCALE GENOMIC DNA]</scope>
    <source>
        <strain evidence="1">HL-2020</strain>
        <tissue evidence="1">Leaf</tissue>
    </source>
</reference>